<organism evidence="2 3">
    <name type="scientific">Lacisediminihabitans changchengi</name>
    <dbReference type="NCBI Taxonomy" id="2787634"/>
    <lineage>
        <taxon>Bacteria</taxon>
        <taxon>Bacillati</taxon>
        <taxon>Actinomycetota</taxon>
        <taxon>Actinomycetes</taxon>
        <taxon>Micrococcales</taxon>
        <taxon>Microbacteriaceae</taxon>
        <taxon>Lacisediminihabitans</taxon>
    </lineage>
</organism>
<keyword evidence="1" id="KW-0472">Membrane</keyword>
<feature type="transmembrane region" description="Helical" evidence="1">
    <location>
        <begin position="6"/>
        <end position="29"/>
    </location>
</feature>
<evidence type="ECO:0000313" key="3">
    <source>
        <dbReference type="Proteomes" id="UP000636458"/>
    </source>
</evidence>
<protein>
    <submittedName>
        <fullName evidence="2">Uncharacterized protein</fullName>
    </submittedName>
</protein>
<reference evidence="2" key="1">
    <citation type="submission" date="2021-01" db="EMBL/GenBank/DDBJ databases">
        <title>Lacisediminihabitans sp. nov. strain G11-30, isolated from Antarctic Soil.</title>
        <authorList>
            <person name="Li J."/>
        </authorList>
    </citation>
    <scope>NUCLEOTIDE SEQUENCE</scope>
    <source>
        <strain evidence="2">G11-30</strain>
    </source>
</reference>
<dbReference type="Proteomes" id="UP000636458">
    <property type="component" value="Unassembled WGS sequence"/>
</dbReference>
<comment type="caution">
    <text evidence="2">The sequence shown here is derived from an EMBL/GenBank/DDBJ whole genome shotgun (WGS) entry which is preliminary data.</text>
</comment>
<keyword evidence="1" id="KW-1133">Transmembrane helix</keyword>
<sequence>MIDWLAFLSVLVASIVGACGVVFLFSIGLRFVGSDVRWRRPFGVLAFVLCGLLIVYGLYLIIPALHR</sequence>
<dbReference type="EMBL" id="JAEPES010000002">
    <property type="protein sequence ID" value="MBK4347560.1"/>
    <property type="molecule type" value="Genomic_DNA"/>
</dbReference>
<proteinExistence type="predicted"/>
<dbReference type="AlphaFoldDB" id="A0A934SLJ2"/>
<name>A0A934SLJ2_9MICO</name>
<keyword evidence="1" id="KW-0812">Transmembrane</keyword>
<dbReference type="RefSeq" id="WP_200555940.1">
    <property type="nucleotide sequence ID" value="NZ_JAEPES010000002.1"/>
</dbReference>
<evidence type="ECO:0000256" key="1">
    <source>
        <dbReference type="SAM" id="Phobius"/>
    </source>
</evidence>
<keyword evidence="3" id="KW-1185">Reference proteome</keyword>
<gene>
    <name evidence="2" type="ORF">IV501_07935</name>
</gene>
<feature type="transmembrane region" description="Helical" evidence="1">
    <location>
        <begin position="41"/>
        <end position="62"/>
    </location>
</feature>
<accession>A0A934SLJ2</accession>
<evidence type="ECO:0000313" key="2">
    <source>
        <dbReference type="EMBL" id="MBK4347560.1"/>
    </source>
</evidence>